<name>A0AAN7Z3L0_9PEZI</name>
<dbReference type="Gene3D" id="1.10.510.10">
    <property type="entry name" value="Transferase(Phosphotransferase) domain 1"/>
    <property type="match status" value="1"/>
</dbReference>
<dbReference type="GO" id="GO:0005524">
    <property type="term" value="F:ATP binding"/>
    <property type="evidence" value="ECO:0007669"/>
    <property type="project" value="InterPro"/>
</dbReference>
<dbReference type="InterPro" id="IPR011009">
    <property type="entry name" value="Kinase-like_dom_sf"/>
</dbReference>
<dbReference type="InterPro" id="IPR000719">
    <property type="entry name" value="Prot_kinase_dom"/>
</dbReference>
<accession>A0AAN7Z3L0</accession>
<feature type="domain" description="Protein kinase" evidence="1">
    <location>
        <begin position="11"/>
        <end position="352"/>
    </location>
</feature>
<gene>
    <name evidence="2" type="ORF">RRF57_004172</name>
</gene>
<dbReference type="Proteomes" id="UP001305414">
    <property type="component" value="Unassembled WGS sequence"/>
</dbReference>
<evidence type="ECO:0000313" key="2">
    <source>
        <dbReference type="EMBL" id="KAK5628457.1"/>
    </source>
</evidence>
<dbReference type="SUPFAM" id="SSF56112">
    <property type="entry name" value="Protein kinase-like (PK-like)"/>
    <property type="match status" value="1"/>
</dbReference>
<protein>
    <recommendedName>
        <fullName evidence="1">Protein kinase domain-containing protein</fullName>
    </recommendedName>
</protein>
<organism evidence="2 3">
    <name type="scientific">Xylaria bambusicola</name>
    <dbReference type="NCBI Taxonomy" id="326684"/>
    <lineage>
        <taxon>Eukaryota</taxon>
        <taxon>Fungi</taxon>
        <taxon>Dikarya</taxon>
        <taxon>Ascomycota</taxon>
        <taxon>Pezizomycotina</taxon>
        <taxon>Sordariomycetes</taxon>
        <taxon>Xylariomycetidae</taxon>
        <taxon>Xylariales</taxon>
        <taxon>Xylariaceae</taxon>
        <taxon>Xylaria</taxon>
    </lineage>
</organism>
<dbReference type="GO" id="GO:0004672">
    <property type="term" value="F:protein kinase activity"/>
    <property type="evidence" value="ECO:0007669"/>
    <property type="project" value="InterPro"/>
</dbReference>
<dbReference type="SMART" id="SM00220">
    <property type="entry name" value="S_TKc"/>
    <property type="match status" value="1"/>
</dbReference>
<keyword evidence="3" id="KW-1185">Reference proteome</keyword>
<dbReference type="EMBL" id="JAWHQM010000008">
    <property type="protein sequence ID" value="KAK5628457.1"/>
    <property type="molecule type" value="Genomic_DNA"/>
</dbReference>
<sequence length="355" mass="40143">MMIIQRRTITIPTAATTRRGESGTIYSFLRPLGRHSGSRQKNVWLIKKDGKVDTEFIAKGPSSGDDKLLGWPAFQHELKMQRLFNEKRMIRPMVDFLPSSESGGPMMVLKPYEQTLWDARNTRPMTTSEVKWIMEGVLCIMTVHQKGLVYTGLFPILPLIHNHIYDSSPRLDLKMENVGITGFDNKKPNENIREIIVRLADCGSVSEPGKREISALTYRSQEVYFGKHWDYSTDVWSWGIILAQLLLAQVDFKSPGMYDALCSGTLETKAQAARTAMVADFDLCSVPLYAEEADSSALLPRVRPGPEDIYMWAVNMDEKGVPFVDIQFLVNVLNPRPNVRPTAQEILHGGYLKGY</sequence>
<reference evidence="2 3" key="1">
    <citation type="submission" date="2023-10" db="EMBL/GenBank/DDBJ databases">
        <title>Draft genome sequence of Xylaria bambusicola isolate GMP-LS, the root and basal stem rot pathogen of sugarcane in Indonesia.</title>
        <authorList>
            <person name="Selvaraj P."/>
            <person name="Muralishankar V."/>
            <person name="Muruganantham S."/>
            <person name="Sp S."/>
            <person name="Haryani S."/>
            <person name="Lau K.J.X."/>
            <person name="Naqvi N.I."/>
        </authorList>
    </citation>
    <scope>NUCLEOTIDE SEQUENCE [LARGE SCALE GENOMIC DNA]</scope>
    <source>
        <strain evidence="2">GMP-LS</strain>
    </source>
</reference>
<proteinExistence type="predicted"/>
<comment type="caution">
    <text evidence="2">The sequence shown here is derived from an EMBL/GenBank/DDBJ whole genome shotgun (WGS) entry which is preliminary data.</text>
</comment>
<evidence type="ECO:0000259" key="1">
    <source>
        <dbReference type="PROSITE" id="PS50011"/>
    </source>
</evidence>
<evidence type="ECO:0000313" key="3">
    <source>
        <dbReference type="Proteomes" id="UP001305414"/>
    </source>
</evidence>
<dbReference type="PROSITE" id="PS50011">
    <property type="entry name" value="PROTEIN_KINASE_DOM"/>
    <property type="match status" value="1"/>
</dbReference>
<dbReference type="AlphaFoldDB" id="A0AAN7Z3L0"/>